<reference evidence="2 3" key="1">
    <citation type="journal article" date="2018" name="Genome Biol. Evol.">
        <title>Multiple Roots of Fruiting Body Formation in Amoebozoa.</title>
        <authorList>
            <person name="Hillmann F."/>
            <person name="Forbes G."/>
            <person name="Novohradska S."/>
            <person name="Ferling I."/>
            <person name="Riege K."/>
            <person name="Groth M."/>
            <person name="Westermann M."/>
            <person name="Marz M."/>
            <person name="Spaller T."/>
            <person name="Winckler T."/>
            <person name="Schaap P."/>
            <person name="Glockner G."/>
        </authorList>
    </citation>
    <scope>NUCLEOTIDE SEQUENCE [LARGE SCALE GENOMIC DNA]</scope>
    <source>
        <strain evidence="2 3">Jena</strain>
    </source>
</reference>
<feature type="compositionally biased region" description="Basic and acidic residues" evidence="1">
    <location>
        <begin position="100"/>
        <end position="109"/>
    </location>
</feature>
<keyword evidence="3" id="KW-1185">Reference proteome</keyword>
<evidence type="ECO:0000313" key="2">
    <source>
        <dbReference type="EMBL" id="PRP81872.1"/>
    </source>
</evidence>
<accession>A0A2P6ND70</accession>
<name>A0A2P6ND70_9EUKA</name>
<feature type="region of interest" description="Disordered" evidence="1">
    <location>
        <begin position="89"/>
        <end position="140"/>
    </location>
</feature>
<dbReference type="EMBL" id="MDYQ01000115">
    <property type="protein sequence ID" value="PRP81872.1"/>
    <property type="molecule type" value="Genomic_DNA"/>
</dbReference>
<evidence type="ECO:0000313" key="3">
    <source>
        <dbReference type="Proteomes" id="UP000241769"/>
    </source>
</evidence>
<feature type="region of interest" description="Disordered" evidence="1">
    <location>
        <begin position="1"/>
        <end position="40"/>
    </location>
</feature>
<protein>
    <submittedName>
        <fullName evidence="2">Uncharacterized protein</fullName>
    </submittedName>
</protein>
<comment type="caution">
    <text evidence="2">The sequence shown here is derived from an EMBL/GenBank/DDBJ whole genome shotgun (WGS) entry which is preliminary data.</text>
</comment>
<feature type="compositionally biased region" description="Polar residues" evidence="1">
    <location>
        <begin position="1"/>
        <end position="19"/>
    </location>
</feature>
<dbReference type="Proteomes" id="UP000241769">
    <property type="component" value="Unassembled WGS sequence"/>
</dbReference>
<evidence type="ECO:0000256" key="1">
    <source>
        <dbReference type="SAM" id="MobiDB-lite"/>
    </source>
</evidence>
<gene>
    <name evidence="2" type="ORF">PROFUN_08736</name>
</gene>
<dbReference type="InParanoid" id="A0A2P6ND70"/>
<proteinExistence type="predicted"/>
<dbReference type="AlphaFoldDB" id="A0A2P6ND70"/>
<sequence>MNSKQRISSDLWSIKNRSNLAPADPRASSTSPGMNFYANREHGCPRRELFLSTAISRAKQASHRSKHRIDSLDYGNIVINFDQQDVLSEPAVPLTPDDETLLREKKESELMPPPSMTPKKRRTMSQSEDRSRMKRPSGTM</sequence>
<organism evidence="2 3">
    <name type="scientific">Planoprotostelium fungivorum</name>
    <dbReference type="NCBI Taxonomy" id="1890364"/>
    <lineage>
        <taxon>Eukaryota</taxon>
        <taxon>Amoebozoa</taxon>
        <taxon>Evosea</taxon>
        <taxon>Variosea</taxon>
        <taxon>Cavosteliida</taxon>
        <taxon>Cavosteliaceae</taxon>
        <taxon>Planoprotostelium</taxon>
    </lineage>
</organism>